<evidence type="ECO:0000313" key="2">
    <source>
        <dbReference type="Proteomes" id="UP000500930"/>
    </source>
</evidence>
<evidence type="ECO:0000313" key="1">
    <source>
        <dbReference type="EMBL" id="QJC27900.1"/>
    </source>
</evidence>
<proteinExistence type="predicted"/>
<dbReference type="KEGG" id="aplt:ANPL_04270"/>
<gene>
    <name evidence="1" type="ORF">ANPL_04270</name>
</gene>
<dbReference type="AlphaFoldDB" id="A0A858PZA7"/>
<keyword evidence="2" id="KW-1185">Reference proteome</keyword>
<protein>
    <submittedName>
        <fullName evidence="1">Uncharacterized protein</fullName>
    </submittedName>
</protein>
<dbReference type="RefSeq" id="WP_236822817.1">
    <property type="nucleotide sequence ID" value="NZ_CP046391.1"/>
</dbReference>
<organism evidence="1 2">
    <name type="scientific">Anaplasma platys</name>
    <dbReference type="NCBI Taxonomy" id="949"/>
    <lineage>
        <taxon>Bacteria</taxon>
        <taxon>Pseudomonadati</taxon>
        <taxon>Pseudomonadota</taxon>
        <taxon>Alphaproteobacteria</taxon>
        <taxon>Rickettsiales</taxon>
        <taxon>Anaplasmataceae</taxon>
        <taxon>Anaplasma</taxon>
    </lineage>
</organism>
<reference evidence="1 2" key="1">
    <citation type="journal article" date="2020" name="Pathogens">
        <title>First Whole Genome Sequence of Anaplasma platys, an Obligate Intracellular Rickettsial Pathogen of Dogs.</title>
        <authorList>
            <person name="Llanes A."/>
            <person name="Rajeev S."/>
        </authorList>
    </citation>
    <scope>NUCLEOTIDE SEQUENCE [LARGE SCALE GENOMIC DNA]</scope>
    <source>
        <strain evidence="1 2">S3</strain>
    </source>
</reference>
<sequence>MIKSCVIWRVAQLVAMPALFYGVVQFLLLGDLHAVGIYKDEFWPVPRRSGSGTIFAVPEIMVGLKDALSSNYGGLEAYKVERWERILADRGYIVGYVKRSESGKLQMCACTKYKAILSAAVQSEIDLKRQMQPGKITDFEDLELDKKIENDCLDAGTYQGCVDFTSILPNPPEYCNVFYKELNRKVVPLSFSKQSYFDPGLRMMQKMANASGSGRYFGASDVYIGEYDGYASGKRDRGQTRFVCPGLGLLSTVIHTIATGSDSLHSICDIPDADDVSTGYAVIKRGEEVCLNHLYGGAFVSDCVPGPSLSAPKVTAALNGLRIKFPNCKNRHGADSEYCDFTLASGESDPVFNFAVIKPKLNDGAYSLQVLEVCTGYSKAEDKCSRYSPKIVSELHGNVTCFISPGGGFSWSYLRRGDRYYWLRELPNMLVAHGFDPGSNRRVQCGDEKSIDLAELSQGELDKMHVQGRSLSFPEVRTGSNIDSEVLCHSRLTYSYTSHRAFLHDGACAPSEKDGVVPGYCRSKYESLDNFEKVFLSENELPSARHVFSLNPILQGHCVSNFPSHEYKVIGHQGAPSGGKVRQSYTLEVSRQNTTCDLLKIEMWGAGESGSLHTGRAGRNGEYVLGILRLNLNPQEQKFLKIKVGVGGSADIKKKGGGNDAGANTEVFLCDSVRDNGNCTIKLFAKGGGQASVPVSQGLGEFVHYRVFEGLKALNGTDKVFIPYQDPSKYEGYASANEVGCVRGGTAASTGIKTVPISDKFPGAGGCARADINVLQGGANGMVKITCEKWSGPAGRVKQWEEVVVCNKKLQDDLQEIVRHHRIFNFSGETESFLNRLAMGPACSAISRAPSFVIEVENILDFLKKSVHPRVTTQQLIDTEVTKLLNSLDNKLADEPGLLSDLASVLSDSKDLSEQEVRTKINAAFSEVLGKKADVFKDIGTFSKITEQISRKAGNEQSLKTTLAMMTESDYVESFVRDEKVIKTLEYIANTLKRVHPLAFYLEEGRQRAVDDVVSNYKDIIRKRPVFAQKLGARLTGSKLSEKPLDDAELEAVIMKSAAGVERLYRRKTEVLSPKEGDLLKKLHILRKESKGLDARSKRIFEKMDSVDFARKVASCERFDAEVKKVIEVLEKPAKSLKSANAVEAEIENSMNFLIQALDAEPEVTKAYIEVVEYRNRTKHFTRDELIAAFRKIYEKHLRVSK</sequence>
<dbReference type="EMBL" id="CP046391">
    <property type="protein sequence ID" value="QJC27900.1"/>
    <property type="molecule type" value="Genomic_DNA"/>
</dbReference>
<accession>A0A858PZA7</accession>
<dbReference type="Proteomes" id="UP000500930">
    <property type="component" value="Chromosome"/>
</dbReference>
<name>A0A858PZA7_9RICK</name>